<proteinExistence type="predicted"/>
<dbReference type="STRING" id="1619234.SAMN05421730_100532"/>
<evidence type="ECO:0000256" key="1">
    <source>
        <dbReference type="SAM" id="Phobius"/>
    </source>
</evidence>
<sequence>MLGKLIKHEFKATTKIFLLFYAILAVLTILGRIMLNLEVFDNQFAILGGILTFFYAMFMIVMLIGTSVFLIVRYFRNMYSDEGYLMFTLPVKPSLLLASKLIVAVFWQLLNGLITILAVFVLVMNDEVIQTIKTGIPIAINEFKAAMGMDIRLFIFYITIGVILSATYQMLIIYTSINIGQMFGKHRIIGAVVSWMAITTVLQIASQILVTLLGFYAMDEERMLDLYNIMLPGGLLVSVLLCAAFYALSSFIVSRKVNLE</sequence>
<keyword evidence="3" id="KW-1185">Reference proteome</keyword>
<name>A0A1D3TRX2_9FIRM</name>
<evidence type="ECO:0008006" key="4">
    <source>
        <dbReference type="Google" id="ProtNLM"/>
    </source>
</evidence>
<feature type="transmembrane region" description="Helical" evidence="1">
    <location>
        <begin position="154"/>
        <end position="177"/>
    </location>
</feature>
<feature type="transmembrane region" description="Helical" evidence="1">
    <location>
        <begin position="95"/>
        <end position="123"/>
    </location>
</feature>
<reference evidence="2 3" key="1">
    <citation type="submission" date="2016-09" db="EMBL/GenBank/DDBJ databases">
        <authorList>
            <person name="Capua I."/>
            <person name="De Benedictis P."/>
            <person name="Joannis T."/>
            <person name="Lombin L.H."/>
            <person name="Cattoli G."/>
        </authorList>
    </citation>
    <scope>NUCLEOTIDE SEQUENCE [LARGE SCALE GENOMIC DNA]</scope>
    <source>
        <strain evidence="2 3">GluBS11</strain>
    </source>
</reference>
<feature type="transmembrane region" description="Helical" evidence="1">
    <location>
        <begin position="12"/>
        <end position="34"/>
    </location>
</feature>
<feature type="transmembrane region" description="Helical" evidence="1">
    <location>
        <begin position="229"/>
        <end position="253"/>
    </location>
</feature>
<gene>
    <name evidence="2" type="ORF">SAMN05421730_100532</name>
</gene>
<dbReference type="Proteomes" id="UP000199315">
    <property type="component" value="Unassembled WGS sequence"/>
</dbReference>
<keyword evidence="1" id="KW-0472">Membrane</keyword>
<evidence type="ECO:0000313" key="2">
    <source>
        <dbReference type="EMBL" id="SCP96499.1"/>
    </source>
</evidence>
<feature type="transmembrane region" description="Helical" evidence="1">
    <location>
        <begin position="189"/>
        <end position="217"/>
    </location>
</feature>
<keyword evidence="1" id="KW-0812">Transmembrane</keyword>
<dbReference type="AlphaFoldDB" id="A0A1D3TRX2"/>
<dbReference type="OrthoDB" id="9816138at2"/>
<dbReference type="EMBL" id="FMKA01000005">
    <property type="protein sequence ID" value="SCP96499.1"/>
    <property type="molecule type" value="Genomic_DNA"/>
</dbReference>
<protein>
    <recommendedName>
        <fullName evidence="4">ABC-2 family transporter protein</fullName>
    </recommendedName>
</protein>
<keyword evidence="1" id="KW-1133">Transmembrane helix</keyword>
<feature type="transmembrane region" description="Helical" evidence="1">
    <location>
        <begin position="46"/>
        <end position="75"/>
    </location>
</feature>
<dbReference type="RefSeq" id="WP_091231788.1">
    <property type="nucleotide sequence ID" value="NZ_FMKA01000005.1"/>
</dbReference>
<accession>A0A1D3TRX2</accession>
<evidence type="ECO:0000313" key="3">
    <source>
        <dbReference type="Proteomes" id="UP000199315"/>
    </source>
</evidence>
<organism evidence="2 3">
    <name type="scientific">Anaerobium acetethylicum</name>
    <dbReference type="NCBI Taxonomy" id="1619234"/>
    <lineage>
        <taxon>Bacteria</taxon>
        <taxon>Bacillati</taxon>
        <taxon>Bacillota</taxon>
        <taxon>Clostridia</taxon>
        <taxon>Lachnospirales</taxon>
        <taxon>Lachnospiraceae</taxon>
        <taxon>Anaerobium</taxon>
    </lineage>
</organism>